<dbReference type="Pfam" id="PF23438">
    <property type="entry name" value="DUF7123"/>
    <property type="match status" value="1"/>
</dbReference>
<organism evidence="2 3">
    <name type="scientific">Halonotius aquaticus</name>
    <dbReference type="NCBI Taxonomy" id="2216978"/>
    <lineage>
        <taxon>Archaea</taxon>
        <taxon>Methanobacteriati</taxon>
        <taxon>Methanobacteriota</taxon>
        <taxon>Stenosarchaea group</taxon>
        <taxon>Halobacteria</taxon>
        <taxon>Halobacteriales</taxon>
        <taxon>Haloferacaceae</taxon>
        <taxon>Halonotius</taxon>
    </lineage>
</organism>
<gene>
    <name evidence="2" type="ORF">DM826_07785</name>
</gene>
<accession>A0A3A6PNB6</accession>
<dbReference type="EMBL" id="QKNY01000011">
    <property type="protein sequence ID" value="RJX43035.1"/>
    <property type="molecule type" value="Genomic_DNA"/>
</dbReference>
<protein>
    <recommendedName>
        <fullName evidence="1">DUF7123 domain-containing protein</fullName>
    </recommendedName>
</protein>
<evidence type="ECO:0000313" key="2">
    <source>
        <dbReference type="EMBL" id="RJX43035.1"/>
    </source>
</evidence>
<dbReference type="AlphaFoldDB" id="A0A3A6PNB6"/>
<comment type="caution">
    <text evidence="2">The sequence shown here is derived from an EMBL/GenBank/DDBJ whole genome shotgun (WGS) entry which is preliminary data.</text>
</comment>
<evidence type="ECO:0000259" key="1">
    <source>
        <dbReference type="Pfam" id="PF23438"/>
    </source>
</evidence>
<sequence>MSSSSTVSTTLTDKQQCILSYFRREVDAQMYFKSRVIGQDIGLSAKEVGTNIGAIRDGEFGLTIERWGKSGSITWKVTEDPVSIAD</sequence>
<reference evidence="2 3" key="1">
    <citation type="submission" date="2018-06" db="EMBL/GenBank/DDBJ databases">
        <title>Halonotius sp. F13-13 a new haloarchaeeon isolated from a solar saltern from Isla Cristina, Huelva, Spain.</title>
        <authorList>
            <person name="Duran-Viseras A."/>
            <person name="Sanchez-Porro C."/>
            <person name="Ventosa A."/>
        </authorList>
    </citation>
    <scope>NUCLEOTIDE SEQUENCE [LARGE SCALE GENOMIC DNA]</scope>
    <source>
        <strain evidence="2 3">F13-13</strain>
    </source>
</reference>
<name>A0A3A6PNB6_9EURY</name>
<dbReference type="Proteomes" id="UP000276588">
    <property type="component" value="Unassembled WGS sequence"/>
</dbReference>
<dbReference type="InterPro" id="IPR055547">
    <property type="entry name" value="DUF7123"/>
</dbReference>
<evidence type="ECO:0000313" key="3">
    <source>
        <dbReference type="Proteomes" id="UP000276588"/>
    </source>
</evidence>
<feature type="domain" description="DUF7123" evidence="1">
    <location>
        <begin position="1"/>
        <end position="78"/>
    </location>
</feature>
<keyword evidence="3" id="KW-1185">Reference proteome</keyword>
<proteinExistence type="predicted"/>